<evidence type="ECO:0000313" key="2">
    <source>
        <dbReference type="EMBL" id="MBB1488649.1"/>
    </source>
</evidence>
<keyword evidence="3" id="KW-1185">Reference proteome</keyword>
<gene>
    <name evidence="2" type="ORF">H4O21_18745</name>
</gene>
<dbReference type="Proteomes" id="UP000565262">
    <property type="component" value="Unassembled WGS sequence"/>
</dbReference>
<keyword evidence="1" id="KW-0175">Coiled coil</keyword>
<dbReference type="AlphaFoldDB" id="A0A839IW17"/>
<sequence length="692" mass="79864">MNRSSRELGLTPNDRLQILQPSERPKTIAEYQQYSSWSVAHTNKVLELFESAGWLIRELPPENPEGLGNIQLGKRVRLLPRFFTDFFQADEKKVKEIYDSIQKNSERRRIILQDFFNDCANLIRLRQRLEKERATHYDALKNPSENTVSEEFHKVVISHLNRVLGKNKGGRPARSVTVKKNMESDLQQNNCQLPGVPVFSLSSDFERLTCPLLMREGLFNQTLEETTRLLQIPRGMILQVMLGALSVSCQRWLRVRCPRGKKGNTNLYLLTVADSGGGKSRLENAFFGPITDYNEKLFDSLKAGDKYYETELDLWKEDEKELKRQYRRASSEEREDLKEKLLKHNREKPDTPLPLDFFFQDATEKALLTGLQNRWNMGFLLSGEADNILNGYLFRQSTALNELWGSGNCIVDRVKEKITLRNTLFSICLQTQPVSFRKFMDQRGKKYSEDGLFARILTVISDIPFGKRSMLPLDEPNHSPYKDQFNERVLQFLSLGLTDSPEERVLSFSPEAERLWIDYTCLIESLMSKEHNAPLSDMTGFASKIMEQASRIAALVHIANSDDDEISADCFQYAMTLMQGYACVFREHIAATHDLVNKADKAFSKMLSLYGEHTNLNAYGNIRIFRKDLYSKGIVRSSEEADQVLRLLSFWGVIYEDEGGLLFQPDGKRGTLKAAYYSMQEYYYYRPHQMTI</sequence>
<feature type="coiled-coil region" evidence="1">
    <location>
        <begin position="312"/>
        <end position="347"/>
    </location>
</feature>
<dbReference type="RefSeq" id="WP_182810420.1">
    <property type="nucleotide sequence ID" value="NZ_JACJFM010000032.1"/>
</dbReference>
<proteinExistence type="predicted"/>
<dbReference type="Pfam" id="PF13148">
    <property type="entry name" value="DUF3987"/>
    <property type="match status" value="1"/>
</dbReference>
<accession>A0A839IW17</accession>
<dbReference type="InterPro" id="IPR025048">
    <property type="entry name" value="DUF3987"/>
</dbReference>
<evidence type="ECO:0000256" key="1">
    <source>
        <dbReference type="SAM" id="Coils"/>
    </source>
</evidence>
<organism evidence="2 3">
    <name type="scientific">Oceanospirillum sediminis</name>
    <dbReference type="NCBI Taxonomy" id="2760088"/>
    <lineage>
        <taxon>Bacteria</taxon>
        <taxon>Pseudomonadati</taxon>
        <taxon>Pseudomonadota</taxon>
        <taxon>Gammaproteobacteria</taxon>
        <taxon>Oceanospirillales</taxon>
        <taxon>Oceanospirillaceae</taxon>
        <taxon>Oceanospirillum</taxon>
    </lineage>
</organism>
<dbReference type="EMBL" id="JACJFM010000032">
    <property type="protein sequence ID" value="MBB1488649.1"/>
    <property type="molecule type" value="Genomic_DNA"/>
</dbReference>
<reference evidence="2 3" key="1">
    <citation type="submission" date="2020-08" db="EMBL/GenBank/DDBJ databases">
        <title>Oceanospirillum sp. nov. isolated from marine sediment.</title>
        <authorList>
            <person name="Ji X."/>
        </authorList>
    </citation>
    <scope>NUCLEOTIDE SEQUENCE [LARGE SCALE GENOMIC DNA]</scope>
    <source>
        <strain evidence="2 3">D5</strain>
    </source>
</reference>
<evidence type="ECO:0000313" key="3">
    <source>
        <dbReference type="Proteomes" id="UP000565262"/>
    </source>
</evidence>
<protein>
    <submittedName>
        <fullName evidence="2">DUF3987 domain-containing protein</fullName>
    </submittedName>
</protein>
<comment type="caution">
    <text evidence="2">The sequence shown here is derived from an EMBL/GenBank/DDBJ whole genome shotgun (WGS) entry which is preliminary data.</text>
</comment>
<name>A0A839IW17_9GAMM</name>